<evidence type="ECO:0000313" key="3">
    <source>
        <dbReference type="Proteomes" id="UP000198657"/>
    </source>
</evidence>
<sequence>MLNTMLTNWSFIRAIRFVLGIIVILQAFFTENYLFLIPGVLFTGMALFNTGCCGSNGCAIPKSKKKDDGKE</sequence>
<evidence type="ECO:0000256" key="1">
    <source>
        <dbReference type="SAM" id="Phobius"/>
    </source>
</evidence>
<proteinExistence type="predicted"/>
<dbReference type="Proteomes" id="UP000198657">
    <property type="component" value="Unassembled WGS sequence"/>
</dbReference>
<keyword evidence="1" id="KW-1133">Transmembrane helix</keyword>
<keyword evidence="3" id="KW-1185">Reference proteome</keyword>
<keyword evidence="1" id="KW-0812">Transmembrane</keyword>
<reference evidence="3" key="1">
    <citation type="submission" date="2016-10" db="EMBL/GenBank/DDBJ databases">
        <authorList>
            <person name="Varghese N."/>
            <person name="Submissions S."/>
        </authorList>
    </citation>
    <scope>NUCLEOTIDE SEQUENCE [LARGE SCALE GENOMIC DNA]</scope>
    <source>
        <strain evidence="3">CGMCC 1.8704</strain>
    </source>
</reference>
<organism evidence="2 3">
    <name type="scientific">Flavobacterium sinopsychrotolerans</name>
    <dbReference type="NCBI Taxonomy" id="604089"/>
    <lineage>
        <taxon>Bacteria</taxon>
        <taxon>Pseudomonadati</taxon>
        <taxon>Bacteroidota</taxon>
        <taxon>Flavobacteriia</taxon>
        <taxon>Flavobacteriales</taxon>
        <taxon>Flavobacteriaceae</taxon>
        <taxon>Flavobacterium</taxon>
    </lineage>
</organism>
<feature type="transmembrane region" description="Helical" evidence="1">
    <location>
        <begin position="35"/>
        <end position="60"/>
    </location>
</feature>
<keyword evidence="1" id="KW-0472">Membrane</keyword>
<protein>
    <recommendedName>
        <fullName evidence="4">DUF2892 domain-containing protein</fullName>
    </recommendedName>
</protein>
<dbReference type="AlphaFoldDB" id="A0A1H8L0H7"/>
<dbReference type="EMBL" id="FODN01000002">
    <property type="protein sequence ID" value="SEN98647.1"/>
    <property type="molecule type" value="Genomic_DNA"/>
</dbReference>
<feature type="transmembrane region" description="Helical" evidence="1">
    <location>
        <begin position="12"/>
        <end position="29"/>
    </location>
</feature>
<dbReference type="OrthoDB" id="1049592at2"/>
<dbReference type="RefSeq" id="WP_143056057.1">
    <property type="nucleotide sequence ID" value="NZ_CBCSFM010000002.1"/>
</dbReference>
<name>A0A1H8L0H7_9FLAO</name>
<evidence type="ECO:0000313" key="2">
    <source>
        <dbReference type="EMBL" id="SEN98647.1"/>
    </source>
</evidence>
<dbReference type="STRING" id="604089.SAMN04487942_1453"/>
<evidence type="ECO:0008006" key="4">
    <source>
        <dbReference type="Google" id="ProtNLM"/>
    </source>
</evidence>
<gene>
    <name evidence="2" type="ORF">SAMN04487942_1453</name>
</gene>
<accession>A0A1H8L0H7</accession>